<proteinExistence type="predicted"/>
<dbReference type="Proteomes" id="UP000649617">
    <property type="component" value="Unassembled WGS sequence"/>
</dbReference>
<dbReference type="EMBL" id="CAJNIZ010046948">
    <property type="protein sequence ID" value="CAE7759883.1"/>
    <property type="molecule type" value="Genomic_DNA"/>
</dbReference>
<feature type="non-terminal residue" evidence="2">
    <location>
        <position position="1"/>
    </location>
</feature>
<reference evidence="2" key="1">
    <citation type="submission" date="2021-02" db="EMBL/GenBank/DDBJ databases">
        <authorList>
            <person name="Dougan E. K."/>
            <person name="Rhodes N."/>
            <person name="Thang M."/>
            <person name="Chan C."/>
        </authorList>
    </citation>
    <scope>NUCLEOTIDE SEQUENCE</scope>
</reference>
<feature type="region of interest" description="Disordered" evidence="1">
    <location>
        <begin position="58"/>
        <end position="90"/>
    </location>
</feature>
<gene>
    <name evidence="2" type="ORF">SPIL2461_LOCUS22152</name>
</gene>
<sequence length="90" mass="10087">SPTDQKDQNQRGQRRRGSRGGVRGLGRRKNDKPQATAAEWLDADREAVTVKTQWLDECPDRTSPLEPAPTAGWKPSLRPMDPALRQVRGL</sequence>
<keyword evidence="3" id="KW-1185">Reference proteome</keyword>
<comment type="caution">
    <text evidence="2">The sequence shown here is derived from an EMBL/GenBank/DDBJ whole genome shotgun (WGS) entry which is preliminary data.</text>
</comment>
<feature type="region of interest" description="Disordered" evidence="1">
    <location>
        <begin position="1"/>
        <end position="41"/>
    </location>
</feature>
<dbReference type="AlphaFoldDB" id="A0A812Y7F2"/>
<accession>A0A812Y7F2</accession>
<evidence type="ECO:0000313" key="3">
    <source>
        <dbReference type="Proteomes" id="UP000649617"/>
    </source>
</evidence>
<name>A0A812Y7F2_SYMPI</name>
<protein>
    <submittedName>
        <fullName evidence="2">Uncharacterized protein</fullName>
    </submittedName>
</protein>
<evidence type="ECO:0000313" key="2">
    <source>
        <dbReference type="EMBL" id="CAE7759883.1"/>
    </source>
</evidence>
<evidence type="ECO:0000256" key="1">
    <source>
        <dbReference type="SAM" id="MobiDB-lite"/>
    </source>
</evidence>
<organism evidence="2 3">
    <name type="scientific">Symbiodinium pilosum</name>
    <name type="common">Dinoflagellate</name>
    <dbReference type="NCBI Taxonomy" id="2952"/>
    <lineage>
        <taxon>Eukaryota</taxon>
        <taxon>Sar</taxon>
        <taxon>Alveolata</taxon>
        <taxon>Dinophyceae</taxon>
        <taxon>Suessiales</taxon>
        <taxon>Symbiodiniaceae</taxon>
        <taxon>Symbiodinium</taxon>
    </lineage>
</organism>